<dbReference type="InterPro" id="IPR036757">
    <property type="entry name" value="TFR-like_dimer_dom_sf"/>
</dbReference>
<evidence type="ECO:0000256" key="7">
    <source>
        <dbReference type="ARBA" id="ARBA00022801"/>
    </source>
</evidence>
<dbReference type="PANTHER" id="PTHR10404:SF77">
    <property type="entry name" value="GLUTAMATE CARBOXYPEPTIDASE 2 HOMOLOG"/>
    <property type="match status" value="1"/>
</dbReference>
<dbReference type="FunFam" id="3.50.30.30:FF:000067">
    <property type="entry name" value="Uncharacterized protein"/>
    <property type="match status" value="1"/>
</dbReference>
<dbReference type="GO" id="GO:0016324">
    <property type="term" value="C:apical plasma membrane"/>
    <property type="evidence" value="ECO:0007669"/>
    <property type="project" value="UniProtKB-SubCell"/>
</dbReference>
<keyword evidence="5" id="KW-0645">Protease</keyword>
<keyword evidence="12" id="KW-0325">Glycoprotein</keyword>
<dbReference type="CDD" id="cd08022">
    <property type="entry name" value="M28_PSMA_like"/>
    <property type="match status" value="1"/>
</dbReference>
<dbReference type="GO" id="GO:0008237">
    <property type="term" value="F:metallopeptidase activity"/>
    <property type="evidence" value="ECO:0007669"/>
    <property type="project" value="UniProtKB-KW"/>
</dbReference>
<feature type="domain" description="Transferrin receptor-like dimerisation" evidence="17">
    <location>
        <begin position="597"/>
        <end position="715"/>
    </location>
</feature>
<dbReference type="Pfam" id="PF02225">
    <property type="entry name" value="PA"/>
    <property type="match status" value="1"/>
</dbReference>
<accession>C3YAQ4</accession>
<dbReference type="InterPro" id="IPR007365">
    <property type="entry name" value="TFR-like_dimer_dom"/>
</dbReference>
<dbReference type="AlphaFoldDB" id="C3YAQ4"/>
<keyword evidence="7" id="KW-0378">Hydrolase</keyword>
<evidence type="ECO:0000256" key="11">
    <source>
        <dbReference type="ARBA" id="ARBA00023157"/>
    </source>
</evidence>
<dbReference type="Pfam" id="PF04253">
    <property type="entry name" value="TFR_dimer"/>
    <property type="match status" value="1"/>
</dbReference>
<dbReference type="Gene3D" id="1.20.930.40">
    <property type="entry name" value="Transferrin receptor-like, dimerisation domain"/>
    <property type="match status" value="1"/>
</dbReference>
<evidence type="ECO:0000259" key="17">
    <source>
        <dbReference type="Pfam" id="PF04253"/>
    </source>
</evidence>
<dbReference type="InParanoid" id="C3YAQ4"/>
<dbReference type="GO" id="GO:0006508">
    <property type="term" value="P:proteolysis"/>
    <property type="evidence" value="ECO:0007669"/>
    <property type="project" value="UniProtKB-KW"/>
</dbReference>
<keyword evidence="10" id="KW-0482">Metalloprotease</keyword>
<evidence type="ECO:0000256" key="10">
    <source>
        <dbReference type="ARBA" id="ARBA00023049"/>
    </source>
</evidence>
<dbReference type="SUPFAM" id="SSF52025">
    <property type="entry name" value="PA domain"/>
    <property type="match status" value="2"/>
</dbReference>
<evidence type="ECO:0000256" key="4">
    <source>
        <dbReference type="ARBA" id="ARBA00022438"/>
    </source>
</evidence>
<evidence type="ECO:0000256" key="1">
    <source>
        <dbReference type="ARBA" id="ARBA00001947"/>
    </source>
</evidence>
<comment type="subcellular location">
    <subcellularLocation>
        <location evidence="2">Apical cell membrane</location>
        <topology evidence="2">Single-pass type II membrane protein</topology>
    </subcellularLocation>
</comment>
<evidence type="ECO:0000256" key="5">
    <source>
        <dbReference type="ARBA" id="ARBA00022670"/>
    </source>
</evidence>
<evidence type="ECO:0000256" key="3">
    <source>
        <dbReference type="ARBA" id="ARBA00005634"/>
    </source>
</evidence>
<comment type="cofactor">
    <cofactor evidence="1">
        <name>Zn(2+)</name>
        <dbReference type="ChEBI" id="CHEBI:29105"/>
    </cofactor>
</comment>
<evidence type="ECO:0000256" key="8">
    <source>
        <dbReference type="ARBA" id="ARBA00022833"/>
    </source>
</evidence>
<name>C3YAQ4_BRAFL</name>
<evidence type="ECO:0000256" key="6">
    <source>
        <dbReference type="ARBA" id="ARBA00022723"/>
    </source>
</evidence>
<dbReference type="EMBL" id="GG666494">
    <property type="protein sequence ID" value="EEN62802.1"/>
    <property type="molecule type" value="Genomic_DNA"/>
</dbReference>
<feature type="domain" description="Peptidase M28" evidence="18">
    <location>
        <begin position="328"/>
        <end position="530"/>
    </location>
</feature>
<evidence type="ECO:0000256" key="15">
    <source>
        <dbReference type="ARBA" id="ARBA00081462"/>
    </source>
</evidence>
<dbReference type="InterPro" id="IPR007484">
    <property type="entry name" value="Peptidase_M28"/>
</dbReference>
<evidence type="ECO:0000256" key="2">
    <source>
        <dbReference type="ARBA" id="ARBA00004655"/>
    </source>
</evidence>
<dbReference type="SUPFAM" id="SSF47672">
    <property type="entry name" value="Transferrin receptor-like dimerisation domain"/>
    <property type="match status" value="1"/>
</dbReference>
<dbReference type="InterPro" id="IPR039373">
    <property type="entry name" value="Peptidase_M28B"/>
</dbReference>
<dbReference type="Gene3D" id="3.50.30.30">
    <property type="match status" value="2"/>
</dbReference>
<evidence type="ECO:0000259" key="16">
    <source>
        <dbReference type="Pfam" id="PF02225"/>
    </source>
</evidence>
<keyword evidence="11" id="KW-1015">Disulfide bond</keyword>
<dbReference type="PANTHER" id="PTHR10404">
    <property type="entry name" value="N-ACETYLATED-ALPHA-LINKED ACIDIC DIPEPTIDASE"/>
    <property type="match status" value="1"/>
</dbReference>
<organism>
    <name type="scientific">Branchiostoma floridae</name>
    <name type="common">Florida lancelet</name>
    <name type="synonym">Amphioxus</name>
    <dbReference type="NCBI Taxonomy" id="7739"/>
    <lineage>
        <taxon>Eukaryota</taxon>
        <taxon>Metazoa</taxon>
        <taxon>Chordata</taxon>
        <taxon>Cephalochordata</taxon>
        <taxon>Leptocardii</taxon>
        <taxon>Amphioxiformes</taxon>
        <taxon>Branchiostomatidae</taxon>
        <taxon>Branchiostoma</taxon>
    </lineage>
</organism>
<keyword evidence="4" id="KW-0031">Aminopeptidase</keyword>
<evidence type="ECO:0000313" key="19">
    <source>
        <dbReference type="EMBL" id="EEN62802.1"/>
    </source>
</evidence>
<protein>
    <recommendedName>
        <fullName evidence="14">Aminopeptidase NAALADL1</fullName>
    </recommendedName>
    <alternativeName>
        <fullName evidence="15">N-acetylated-alpha-linked acidic dipeptidase-like protein</fullName>
    </alternativeName>
</protein>
<evidence type="ECO:0000256" key="9">
    <source>
        <dbReference type="ARBA" id="ARBA00022837"/>
    </source>
</evidence>
<comment type="similarity">
    <text evidence="3">Belongs to the peptidase M28 family. M28B subfamily.</text>
</comment>
<dbReference type="FunFam" id="3.40.630.10:FF:000101">
    <property type="entry name" value="N-acetylated alpha-linked acidic dipeptidase like 1"/>
    <property type="match status" value="1"/>
</dbReference>
<evidence type="ECO:0000259" key="18">
    <source>
        <dbReference type="Pfam" id="PF04389"/>
    </source>
</evidence>
<evidence type="ECO:0000256" key="12">
    <source>
        <dbReference type="ARBA" id="ARBA00023180"/>
    </source>
</evidence>
<comment type="function">
    <text evidence="13">Aminopeptidase with broad substrate specificity. Has lower activity with substrates that have Asp or Glu in the P2' position, or Pro in the P3' position. Lacks activity with substrates that have both Pro in the P3' position and Asp or Glu in the P2' position. Lacks carboxypeptidase activity. Lacks dipeptidyl-peptidase IV type activity.</text>
</comment>
<dbReference type="Gene3D" id="3.40.630.10">
    <property type="entry name" value="Zn peptidases"/>
    <property type="match status" value="2"/>
</dbReference>
<feature type="domain" description="PA" evidence="16">
    <location>
        <begin position="119"/>
        <end position="182"/>
    </location>
</feature>
<keyword evidence="9" id="KW-0106">Calcium</keyword>
<evidence type="ECO:0000256" key="13">
    <source>
        <dbReference type="ARBA" id="ARBA00059290"/>
    </source>
</evidence>
<dbReference type="Pfam" id="PF04389">
    <property type="entry name" value="Peptidase_M28"/>
    <property type="match status" value="1"/>
</dbReference>
<dbReference type="SUPFAM" id="SSF53187">
    <property type="entry name" value="Zn-dependent exopeptidases"/>
    <property type="match status" value="1"/>
</dbReference>
<dbReference type="InterPro" id="IPR003137">
    <property type="entry name" value="PA_domain"/>
</dbReference>
<sequence length="719" mass="80572">METIFHTQNHMPETLNNLRAEWYLTSGPHLAGTPESKAYADWVVQKWREQGLDDAYVTNYNILLSYPDRDSPSYIALLDENDRERFRTAVFEEAVDAETEQWLSSIVQPFNAYSAPGTVQGDVVYVNYARVEDYERLRDQLGIDVTGKVVIARYGKIFRGEKAKYSQEFGAAGLILYTDPEDTAKYSQEFGAAGLILYTDPEDTVGSGGEADMYPRGWYLPGSGVQRGNILNSAGAGEPLTPGYPAKDYMFRIEQNETDALARIPVHPIGYSDAWHILNAIGGPAAPAEWAGGLNITYRLGPGFDSASWARSIKMNIRVRNERRDIFNTVGVIRGRVEPDRYVIMGNHRDSWTLGAVDPTSGTAVMVEVTRAFMRMVERGWRPRRSLVFCTWDGEEYGIHGSMEHVEEFHKKLASRAVVYINIDTAVRATYTLRPRISPSARQEVREATKRLPWPETVPEGTTMYDVWRKRSPIDPNDADTQPRISLLGSGSDFAGFVHRVGVSCIDLSFTFDPALGVSNYPLYHTGYETFHLQADIIDPGFKFNRGIAQLAADLVRGFADPVILPFDLMEYANYLGVMRSDLQAEYGTDLANQGISSDSLDSAIQNFTDAAQAFHSRLQAIDKNNPFEVRMFNDQLMQLERAFIDPLGLPGRPFYRHTLMAPSKHNKYVSDPFPGLTDTIFDAERSTDPAPAWREVAKQMSIIAFNIQSAASTLMTPA</sequence>
<dbReference type="InterPro" id="IPR046450">
    <property type="entry name" value="PA_dom_sf"/>
</dbReference>
<reference evidence="19" key="1">
    <citation type="journal article" date="2008" name="Nature">
        <title>The amphioxus genome and the evolution of the chordate karyotype.</title>
        <authorList>
            <consortium name="US DOE Joint Genome Institute (JGI-PGF)"/>
            <person name="Putnam N.H."/>
            <person name="Butts T."/>
            <person name="Ferrier D.E.K."/>
            <person name="Furlong R.F."/>
            <person name="Hellsten U."/>
            <person name="Kawashima T."/>
            <person name="Robinson-Rechavi M."/>
            <person name="Shoguchi E."/>
            <person name="Terry A."/>
            <person name="Yu J.-K."/>
            <person name="Benito-Gutierrez E.L."/>
            <person name="Dubchak I."/>
            <person name="Garcia-Fernandez J."/>
            <person name="Gibson-Brown J.J."/>
            <person name="Grigoriev I.V."/>
            <person name="Horton A.C."/>
            <person name="de Jong P.J."/>
            <person name="Jurka J."/>
            <person name="Kapitonov V.V."/>
            <person name="Kohara Y."/>
            <person name="Kuroki Y."/>
            <person name="Lindquist E."/>
            <person name="Lucas S."/>
            <person name="Osoegawa K."/>
            <person name="Pennacchio L.A."/>
            <person name="Salamov A.A."/>
            <person name="Satou Y."/>
            <person name="Sauka-Spengler T."/>
            <person name="Schmutz J."/>
            <person name="Shin-I T."/>
            <person name="Toyoda A."/>
            <person name="Bronner-Fraser M."/>
            <person name="Fujiyama A."/>
            <person name="Holland L.Z."/>
            <person name="Holland P.W.H."/>
            <person name="Satoh N."/>
            <person name="Rokhsar D.S."/>
        </authorList>
    </citation>
    <scope>NUCLEOTIDE SEQUENCE [LARGE SCALE GENOMIC DNA]</scope>
    <source>
        <strain evidence="19">S238N-H82</strain>
        <tissue evidence="19">Testes</tissue>
    </source>
</reference>
<dbReference type="GO" id="GO:0004177">
    <property type="term" value="F:aminopeptidase activity"/>
    <property type="evidence" value="ECO:0007669"/>
    <property type="project" value="UniProtKB-KW"/>
</dbReference>
<gene>
    <name evidence="19" type="ORF">BRAFLDRAFT_114693</name>
</gene>
<keyword evidence="8" id="KW-0862">Zinc</keyword>
<evidence type="ECO:0000256" key="14">
    <source>
        <dbReference type="ARBA" id="ARBA00068168"/>
    </source>
</evidence>
<dbReference type="CDD" id="cd02121">
    <property type="entry name" value="PA_GCPII_like"/>
    <property type="match status" value="1"/>
</dbReference>
<dbReference type="eggNOG" id="KOG2195">
    <property type="taxonomic scope" value="Eukaryota"/>
</dbReference>
<proteinExistence type="inferred from homology"/>
<keyword evidence="6" id="KW-0479">Metal-binding</keyword>
<dbReference type="GO" id="GO:0046872">
    <property type="term" value="F:metal ion binding"/>
    <property type="evidence" value="ECO:0007669"/>
    <property type="project" value="UniProtKB-KW"/>
</dbReference>
<dbReference type="FunFam" id="1.20.930.40:FF:000001">
    <property type="entry name" value="N-acetylated-alpha-linked acidic dipeptidase 2"/>
    <property type="match status" value="1"/>
</dbReference>